<dbReference type="Gene3D" id="2.130.10.30">
    <property type="entry name" value="Regulator of chromosome condensation 1/beta-lactamase-inhibitor protein II"/>
    <property type="match status" value="2"/>
</dbReference>
<sequence>MFARANQVKTLSFSRRALGRAISSTRSISASRSHRTLLLSSCAVAAAGTLWYTSKVIHNDASPTSPAPPVQPELSQKPVAITDDATLMTYACGSNKANIISPATPDIDSVPIPSPVSWLENVALRDLALHEQHAACVDGRGDVYQWGDGFFGSHGQERAPRLTLQGKNITQVQVTSDRVFALSSNGQIYVLASDGTNQPSPPQPASSWGFGWLIGSSTTSHDSSEITPNEKFGRAEKFVSIAAGRDHLLALTSSGRVFAHPITKNANSHGQLGFRKFDIPDPTSHPSQKEAPNRLQVELIPKSVLDPYAFASPAIRSSSSQAPASDGGVTGGVKTSATATFSDRLLELPALKGIKVDQIAVGSRSSYVKTDSGRVLGWGANEYGQIGLGRDVTVDTITKPTEIVLSKSVSRNTDSKCLGVFAGGDLTLFVVERSDGTSIRTVDVLACGNGQWGGLGNSLFRNSQGEPLRAKNVSGLLEFSEETQNLQPITPHAISISPTGHVLLTLDTASRAGPGGGGRDLLAWGANSEYQLGNGKRTSLAAPAWLKTPGEGVDGGRVMLMKKKAVLIRDARGEVWKGGKGIDVEQTAVAGYENSVVYWRIC</sequence>
<proteinExistence type="predicted"/>
<dbReference type="PROSITE" id="PS50012">
    <property type="entry name" value="RCC1_3"/>
    <property type="match status" value="2"/>
</dbReference>
<dbReference type="InterPro" id="IPR009091">
    <property type="entry name" value="RCC1/BLIP-II"/>
</dbReference>
<dbReference type="Pfam" id="PF13540">
    <property type="entry name" value="RCC1_2"/>
    <property type="match status" value="1"/>
</dbReference>
<dbReference type="STRING" id="933084.A0A067PXA3"/>
<dbReference type="HOGENOM" id="CLU_021989_0_0_1"/>
<dbReference type="SUPFAM" id="SSF50985">
    <property type="entry name" value="RCC1/BLIP-II"/>
    <property type="match status" value="1"/>
</dbReference>
<evidence type="ECO:0000256" key="1">
    <source>
        <dbReference type="PROSITE-ProRule" id="PRU00235"/>
    </source>
</evidence>
<organism evidence="2 3">
    <name type="scientific">Jaapia argillacea MUCL 33604</name>
    <dbReference type="NCBI Taxonomy" id="933084"/>
    <lineage>
        <taxon>Eukaryota</taxon>
        <taxon>Fungi</taxon>
        <taxon>Dikarya</taxon>
        <taxon>Basidiomycota</taxon>
        <taxon>Agaricomycotina</taxon>
        <taxon>Agaricomycetes</taxon>
        <taxon>Agaricomycetidae</taxon>
        <taxon>Jaapiales</taxon>
        <taxon>Jaapiaceae</taxon>
        <taxon>Jaapia</taxon>
    </lineage>
</organism>
<gene>
    <name evidence="2" type="ORF">JAAARDRAFT_153233</name>
</gene>
<feature type="repeat" description="RCC1" evidence="1">
    <location>
        <begin position="373"/>
        <end position="433"/>
    </location>
</feature>
<evidence type="ECO:0000313" key="3">
    <source>
        <dbReference type="Proteomes" id="UP000027265"/>
    </source>
</evidence>
<dbReference type="OrthoDB" id="10256179at2759"/>
<name>A0A067PXA3_9AGAM</name>
<dbReference type="EMBL" id="KL197715">
    <property type="protein sequence ID" value="KDQ59428.1"/>
    <property type="molecule type" value="Genomic_DNA"/>
</dbReference>
<dbReference type="PROSITE" id="PS00626">
    <property type="entry name" value="RCC1_2"/>
    <property type="match status" value="1"/>
</dbReference>
<dbReference type="InterPro" id="IPR000408">
    <property type="entry name" value="Reg_chr_condens"/>
</dbReference>
<keyword evidence="3" id="KW-1185">Reference proteome</keyword>
<dbReference type="Proteomes" id="UP000027265">
    <property type="component" value="Unassembled WGS sequence"/>
</dbReference>
<dbReference type="Pfam" id="PF00415">
    <property type="entry name" value="RCC1"/>
    <property type="match status" value="1"/>
</dbReference>
<accession>A0A067PXA3</accession>
<protein>
    <submittedName>
        <fullName evidence="2">Uncharacterized protein</fullName>
    </submittedName>
</protein>
<dbReference type="GO" id="GO:0005743">
    <property type="term" value="C:mitochondrial inner membrane"/>
    <property type="evidence" value="ECO:0007669"/>
    <property type="project" value="TreeGrafter"/>
</dbReference>
<dbReference type="PANTHER" id="PTHR47563:SF1">
    <property type="entry name" value="PROTEIN FMP25, MITOCHONDRIAL"/>
    <property type="match status" value="1"/>
</dbReference>
<dbReference type="InterPro" id="IPR053245">
    <property type="entry name" value="MitoProcess-Associated"/>
</dbReference>
<evidence type="ECO:0000313" key="2">
    <source>
        <dbReference type="EMBL" id="KDQ59428.1"/>
    </source>
</evidence>
<dbReference type="AlphaFoldDB" id="A0A067PXA3"/>
<reference evidence="3" key="1">
    <citation type="journal article" date="2014" name="Proc. Natl. Acad. Sci. U.S.A.">
        <title>Extensive sampling of basidiomycete genomes demonstrates inadequacy of the white-rot/brown-rot paradigm for wood decay fungi.</title>
        <authorList>
            <person name="Riley R."/>
            <person name="Salamov A.A."/>
            <person name="Brown D.W."/>
            <person name="Nagy L.G."/>
            <person name="Floudas D."/>
            <person name="Held B.W."/>
            <person name="Levasseur A."/>
            <person name="Lombard V."/>
            <person name="Morin E."/>
            <person name="Otillar R."/>
            <person name="Lindquist E.A."/>
            <person name="Sun H."/>
            <person name="LaButti K.M."/>
            <person name="Schmutz J."/>
            <person name="Jabbour D."/>
            <person name="Luo H."/>
            <person name="Baker S.E."/>
            <person name="Pisabarro A.G."/>
            <person name="Walton J.D."/>
            <person name="Blanchette R.A."/>
            <person name="Henrissat B."/>
            <person name="Martin F."/>
            <person name="Cullen D."/>
            <person name="Hibbett D.S."/>
            <person name="Grigoriev I.V."/>
        </authorList>
    </citation>
    <scope>NUCLEOTIDE SEQUENCE [LARGE SCALE GENOMIC DNA]</scope>
    <source>
        <strain evidence="3">MUCL 33604</strain>
    </source>
</reference>
<dbReference type="InParanoid" id="A0A067PXA3"/>
<dbReference type="PANTHER" id="PTHR47563">
    <property type="entry name" value="PROTEIN FMP25, MITOCHONDRIAL"/>
    <property type="match status" value="1"/>
</dbReference>
<dbReference type="GO" id="GO:0034551">
    <property type="term" value="P:mitochondrial respiratory chain complex III assembly"/>
    <property type="evidence" value="ECO:0007669"/>
    <property type="project" value="TreeGrafter"/>
</dbReference>
<feature type="repeat" description="RCC1" evidence="1">
    <location>
        <begin position="141"/>
        <end position="185"/>
    </location>
</feature>